<name>A0ABT6RII3_9BACT</name>
<evidence type="ECO:0000313" key="2">
    <source>
        <dbReference type="EMBL" id="MDI3321647.1"/>
    </source>
</evidence>
<sequence>MKISLLAKVAFIFNLCLLLLILTKYFHFLPDGNFKNALAIPGYILSFVTNAVVNVWVILLLLFKKQNVLPRWLLLINGLFFILQIYLVVSGKL</sequence>
<evidence type="ECO:0000256" key="1">
    <source>
        <dbReference type="SAM" id="Phobius"/>
    </source>
</evidence>
<feature type="transmembrane region" description="Helical" evidence="1">
    <location>
        <begin position="9"/>
        <end position="28"/>
    </location>
</feature>
<reference evidence="2 3" key="1">
    <citation type="submission" date="2023-05" db="EMBL/GenBank/DDBJ databases">
        <title>Genome sequence of Pinibacter sp. MAH-24.</title>
        <authorList>
            <person name="Huq M.A."/>
        </authorList>
    </citation>
    <scope>NUCLEOTIDE SEQUENCE [LARGE SCALE GENOMIC DNA]</scope>
    <source>
        <strain evidence="2 3">MAH-24</strain>
    </source>
</reference>
<keyword evidence="3" id="KW-1185">Reference proteome</keyword>
<feature type="transmembrane region" description="Helical" evidence="1">
    <location>
        <begin position="40"/>
        <end position="63"/>
    </location>
</feature>
<keyword evidence="1" id="KW-0812">Transmembrane</keyword>
<dbReference type="EMBL" id="JASBRG010000007">
    <property type="protein sequence ID" value="MDI3321647.1"/>
    <property type="molecule type" value="Genomic_DNA"/>
</dbReference>
<gene>
    <name evidence="2" type="ORF">QJ048_17760</name>
</gene>
<feature type="transmembrane region" description="Helical" evidence="1">
    <location>
        <begin position="72"/>
        <end position="89"/>
    </location>
</feature>
<comment type="caution">
    <text evidence="2">The sequence shown here is derived from an EMBL/GenBank/DDBJ whole genome shotgun (WGS) entry which is preliminary data.</text>
</comment>
<organism evidence="2 3">
    <name type="scientific">Pinibacter soli</name>
    <dbReference type="NCBI Taxonomy" id="3044211"/>
    <lineage>
        <taxon>Bacteria</taxon>
        <taxon>Pseudomonadati</taxon>
        <taxon>Bacteroidota</taxon>
        <taxon>Chitinophagia</taxon>
        <taxon>Chitinophagales</taxon>
        <taxon>Chitinophagaceae</taxon>
        <taxon>Pinibacter</taxon>
    </lineage>
</organism>
<proteinExistence type="predicted"/>
<dbReference type="Proteomes" id="UP001226434">
    <property type="component" value="Unassembled WGS sequence"/>
</dbReference>
<accession>A0ABT6RII3</accession>
<dbReference type="RefSeq" id="WP_282335752.1">
    <property type="nucleotide sequence ID" value="NZ_JASBRG010000007.1"/>
</dbReference>
<protein>
    <submittedName>
        <fullName evidence="2">Uncharacterized protein</fullName>
    </submittedName>
</protein>
<keyword evidence="1" id="KW-0472">Membrane</keyword>
<evidence type="ECO:0000313" key="3">
    <source>
        <dbReference type="Proteomes" id="UP001226434"/>
    </source>
</evidence>
<keyword evidence="1" id="KW-1133">Transmembrane helix</keyword>